<dbReference type="OrthoDB" id="1416910at2759"/>
<reference evidence="2" key="1">
    <citation type="submission" date="2020-07" db="EMBL/GenBank/DDBJ databases">
        <title>Genome sequence and genetic diversity analysis of an under-domesticated orphan crop, white fonio (Digitaria exilis).</title>
        <authorList>
            <person name="Bennetzen J.L."/>
            <person name="Chen S."/>
            <person name="Ma X."/>
            <person name="Wang X."/>
            <person name="Yssel A.E.J."/>
            <person name="Chaluvadi S.R."/>
            <person name="Johnson M."/>
            <person name="Gangashetty P."/>
            <person name="Hamidou F."/>
            <person name="Sanogo M.D."/>
            <person name="Zwaenepoel A."/>
            <person name="Wallace J."/>
            <person name="Van De Peer Y."/>
            <person name="Van Deynze A."/>
        </authorList>
    </citation>
    <scope>NUCLEOTIDE SEQUENCE</scope>
    <source>
        <tissue evidence="2">Leaves</tissue>
    </source>
</reference>
<dbReference type="EMBL" id="JACEFO010002007">
    <property type="protein sequence ID" value="KAF8689658.1"/>
    <property type="molecule type" value="Genomic_DNA"/>
</dbReference>
<evidence type="ECO:0008006" key="4">
    <source>
        <dbReference type="Google" id="ProtNLM"/>
    </source>
</evidence>
<evidence type="ECO:0000313" key="3">
    <source>
        <dbReference type="Proteomes" id="UP000636709"/>
    </source>
</evidence>
<keyword evidence="3" id="KW-1185">Reference proteome</keyword>
<protein>
    <recommendedName>
        <fullName evidence="4">No apical meristem-associated C-terminal domain-containing protein</fullName>
    </recommendedName>
</protein>
<organism evidence="2 3">
    <name type="scientific">Digitaria exilis</name>
    <dbReference type="NCBI Taxonomy" id="1010633"/>
    <lineage>
        <taxon>Eukaryota</taxon>
        <taxon>Viridiplantae</taxon>
        <taxon>Streptophyta</taxon>
        <taxon>Embryophyta</taxon>
        <taxon>Tracheophyta</taxon>
        <taxon>Spermatophyta</taxon>
        <taxon>Magnoliopsida</taxon>
        <taxon>Liliopsida</taxon>
        <taxon>Poales</taxon>
        <taxon>Poaceae</taxon>
        <taxon>PACMAD clade</taxon>
        <taxon>Panicoideae</taxon>
        <taxon>Panicodae</taxon>
        <taxon>Paniceae</taxon>
        <taxon>Anthephorinae</taxon>
        <taxon>Digitaria</taxon>
    </lineage>
</organism>
<dbReference type="PANTHER" id="PTHR45224:SF16">
    <property type="entry name" value="OS01G0527900 PROTEIN"/>
    <property type="match status" value="1"/>
</dbReference>
<proteinExistence type="predicted"/>
<dbReference type="PANTHER" id="PTHR45224">
    <property type="entry name" value="OS01G0527900 PROTEIN-RELATED"/>
    <property type="match status" value="1"/>
</dbReference>
<feature type="region of interest" description="Disordered" evidence="1">
    <location>
        <begin position="61"/>
        <end position="86"/>
    </location>
</feature>
<evidence type="ECO:0000256" key="1">
    <source>
        <dbReference type="SAM" id="MobiDB-lite"/>
    </source>
</evidence>
<feature type="compositionally biased region" description="Polar residues" evidence="1">
    <location>
        <begin position="65"/>
        <end position="80"/>
    </location>
</feature>
<comment type="caution">
    <text evidence="2">The sequence shown here is derived from an EMBL/GenBank/DDBJ whole genome shotgun (WGS) entry which is preliminary data.</text>
</comment>
<sequence>MKSAHGSGESDDQIMERAHATFKSENSQKLFLLEYWWRVVKDQPKWGKVHPLESKRTKLNAAGAYTSSSNQDTDEGSTAVNRRPIGQKRAKALLKGKGKAASQASEGNLSNETVNFFNDFQLRKSEAIEKMAEATSEHAKAIAEQTAAKKEKAKADKIDKYLKLMTIDISTFSDEQKARHERVLNRLTKELFPEDDL</sequence>
<accession>A0A835BEU3</accession>
<gene>
    <name evidence="2" type="ORF">HU200_041720</name>
</gene>
<dbReference type="Proteomes" id="UP000636709">
    <property type="component" value="Unassembled WGS sequence"/>
</dbReference>
<name>A0A835BEU3_9POAL</name>
<dbReference type="AlphaFoldDB" id="A0A835BEU3"/>
<feature type="region of interest" description="Disordered" evidence="1">
    <location>
        <begin position="1"/>
        <end position="20"/>
    </location>
</feature>
<evidence type="ECO:0000313" key="2">
    <source>
        <dbReference type="EMBL" id="KAF8689658.1"/>
    </source>
</evidence>